<evidence type="ECO:0000313" key="5">
    <source>
        <dbReference type="Proteomes" id="UP000241074"/>
    </source>
</evidence>
<dbReference type="Pfam" id="PF16024">
    <property type="entry name" value="DUF4785_1st"/>
    <property type="match status" value="1"/>
</dbReference>
<dbReference type="Proteomes" id="UP000241074">
    <property type="component" value="Chromosome"/>
</dbReference>
<dbReference type="OrthoDB" id="5935982at2"/>
<evidence type="ECO:0000259" key="3">
    <source>
        <dbReference type="Pfam" id="PF20943"/>
    </source>
</evidence>
<protein>
    <recommendedName>
        <fullName evidence="6">DUF4785 domain-containing protein</fullName>
    </recommendedName>
</protein>
<sequence length="398" mass="41572">MNTIRPLVLSLALVLAQTTAARSIALPAASDQDLTPTTLTASPANLAKAARLETLPVQFAWVLPPEQTLQAQSPYAAESREFWMRVSAAELQSGKRVQTSAPEALFRLSPIGTSKSAIDPLQVEITSGMGTFARGNGLKNAANAAELKAANAPFPSGTLAFQLKADVGQGAMQIRVAKAAQDYLLHVYEPNSSQTLSLKTDRITAVHGQTFKVIAAANDGGAVEAIGGFLSAPNGLERALDFKREGNQYVATVAHDGLAGEGEGLWEIHTFSSQGGIQRDAKTVIVSSVPRARLGGNLESLTGKKGALSVSVSIDVAAASRYELRGVLQGFDGKTVRVGAVASSAASLKPGSQALTLVFDAETIAKSGLQAPFSVRDLTLTDQATLAVQETRQQAIAL</sequence>
<dbReference type="Gene3D" id="2.60.40.3870">
    <property type="entry name" value="Uncharacterised protein PF16024, DUF4785"/>
    <property type="match status" value="1"/>
</dbReference>
<evidence type="ECO:0008006" key="6">
    <source>
        <dbReference type="Google" id="ProtNLM"/>
    </source>
</evidence>
<feature type="domain" description="DUF4785" evidence="3">
    <location>
        <begin position="303"/>
        <end position="398"/>
    </location>
</feature>
<evidence type="ECO:0000313" key="4">
    <source>
        <dbReference type="EMBL" id="AVP97112.1"/>
    </source>
</evidence>
<evidence type="ECO:0000256" key="1">
    <source>
        <dbReference type="SAM" id="SignalP"/>
    </source>
</evidence>
<accession>A0A2P1PQK1</accession>
<reference evidence="4 5" key="1">
    <citation type="submission" date="2018-03" db="EMBL/GenBank/DDBJ databases">
        <title>Ahniella affigens gen. nov., sp. nov., a gammaproteobacterium isolated from sandy soil near a stream.</title>
        <authorList>
            <person name="Ko Y."/>
            <person name="Kim J.-H."/>
        </authorList>
    </citation>
    <scope>NUCLEOTIDE SEQUENCE [LARGE SCALE GENOMIC DNA]</scope>
    <source>
        <strain evidence="4 5">D13</strain>
    </source>
</reference>
<dbReference type="KEGG" id="xba:C7S18_07865"/>
<gene>
    <name evidence="4" type="ORF">C7S18_07865</name>
</gene>
<proteinExistence type="predicted"/>
<dbReference type="EMBL" id="CP027860">
    <property type="protein sequence ID" value="AVP97112.1"/>
    <property type="molecule type" value="Genomic_DNA"/>
</dbReference>
<dbReference type="Gene3D" id="2.60.120.1370">
    <property type="match status" value="1"/>
</dbReference>
<name>A0A2P1PQK1_9GAMM</name>
<dbReference type="Pfam" id="PF20943">
    <property type="entry name" value="DUF4785_3rd"/>
    <property type="match status" value="1"/>
</dbReference>
<keyword evidence="1" id="KW-0732">Signal</keyword>
<dbReference type="InterPro" id="IPR031979">
    <property type="entry name" value="DUF4785_N"/>
</dbReference>
<organism evidence="4 5">
    <name type="scientific">Ahniella affigens</name>
    <dbReference type="NCBI Taxonomy" id="2021234"/>
    <lineage>
        <taxon>Bacteria</taxon>
        <taxon>Pseudomonadati</taxon>
        <taxon>Pseudomonadota</taxon>
        <taxon>Gammaproteobacteria</taxon>
        <taxon>Lysobacterales</taxon>
        <taxon>Rhodanobacteraceae</taxon>
        <taxon>Ahniella</taxon>
    </lineage>
</organism>
<feature type="signal peptide" evidence="1">
    <location>
        <begin position="1"/>
        <end position="21"/>
    </location>
</feature>
<reference evidence="4 5" key="2">
    <citation type="submission" date="2018-03" db="EMBL/GenBank/DDBJ databases">
        <authorList>
            <person name="Keele B.F."/>
        </authorList>
    </citation>
    <scope>NUCLEOTIDE SEQUENCE [LARGE SCALE GENOMIC DNA]</scope>
    <source>
        <strain evidence="4 5">D13</strain>
    </source>
</reference>
<dbReference type="InterPro" id="IPR048295">
    <property type="entry name" value="DUF4785_C"/>
</dbReference>
<dbReference type="AlphaFoldDB" id="A0A2P1PQK1"/>
<dbReference type="RefSeq" id="WP_106891037.1">
    <property type="nucleotide sequence ID" value="NZ_CP027860.1"/>
</dbReference>
<feature type="chain" id="PRO_5015114205" description="DUF4785 domain-containing protein" evidence="1">
    <location>
        <begin position="22"/>
        <end position="398"/>
    </location>
</feature>
<evidence type="ECO:0000259" key="2">
    <source>
        <dbReference type="Pfam" id="PF16024"/>
    </source>
</evidence>
<feature type="domain" description="DUF4785" evidence="2">
    <location>
        <begin position="49"/>
        <end position="189"/>
    </location>
</feature>
<keyword evidence="5" id="KW-1185">Reference proteome</keyword>